<keyword evidence="1" id="KW-0472">Membrane</keyword>
<reference evidence="2 3" key="1">
    <citation type="submission" date="2014-03" db="EMBL/GenBank/DDBJ databases">
        <title>Draft genome sequence of the novel thermoacidophilic archaea Acidianus copahuensis ALE1 strain, isolated from Copahue volcanic area in Neuquen Argentina.</title>
        <authorList>
            <person name="Urbieta M.S."/>
            <person name="Rascovan N."/>
            <person name="Castro C."/>
            <person name="Revale S."/>
            <person name="Giaveno M.A."/>
            <person name="Vazquez M.P."/>
            <person name="Donati E.R."/>
        </authorList>
    </citation>
    <scope>NUCLEOTIDE SEQUENCE [LARGE SCALE GENOMIC DNA]</scope>
    <source>
        <strain evidence="2 3">ALE1</strain>
    </source>
</reference>
<dbReference type="EMBL" id="JFZT01000022">
    <property type="protein sequence ID" value="EZQ10500.1"/>
    <property type="molecule type" value="Genomic_DNA"/>
</dbReference>
<comment type="caution">
    <text evidence="2">The sequence shown here is derived from an EMBL/GenBank/DDBJ whole genome shotgun (WGS) entry which is preliminary data.</text>
</comment>
<feature type="transmembrane region" description="Helical" evidence="1">
    <location>
        <begin position="156"/>
        <end position="177"/>
    </location>
</feature>
<sequence length="182" mass="20833">MIEGFLFEELGVHTGFPFGYYEYNFPPYILGIPVAVILAWGIFSFLSSLALIPLKGQMKKIFLFPILMVTIDLAVDPIMVTAGAWKWLTVTSPNWFGIPYTNFLGWFLVSLIIAVSYFPWNKVIRWKERNTAFYLLLPLDYFLLIFNFFLHAKPQLTEPLLISTIISALLIGGIYSWSFKGG</sequence>
<feature type="transmembrane region" description="Helical" evidence="1">
    <location>
        <begin position="132"/>
        <end position="150"/>
    </location>
</feature>
<organism evidence="2 3">
    <name type="scientific">Candidatus Acidianus copahuensis</name>
    <dbReference type="NCBI Taxonomy" id="1160895"/>
    <lineage>
        <taxon>Archaea</taxon>
        <taxon>Thermoproteota</taxon>
        <taxon>Thermoprotei</taxon>
        <taxon>Sulfolobales</taxon>
        <taxon>Sulfolobaceae</taxon>
        <taxon>Acidianus</taxon>
    </lineage>
</organism>
<evidence type="ECO:0000256" key="1">
    <source>
        <dbReference type="SAM" id="Phobius"/>
    </source>
</evidence>
<protein>
    <submittedName>
        <fullName evidence="2">Membrane protein</fullName>
    </submittedName>
</protein>
<feature type="transmembrane region" description="Helical" evidence="1">
    <location>
        <begin position="28"/>
        <end position="54"/>
    </location>
</feature>
<dbReference type="PANTHER" id="PTHR39419">
    <property type="entry name" value="SLL0814 PROTEIN"/>
    <property type="match status" value="1"/>
</dbReference>
<gene>
    <name evidence="2" type="ORF">CM19_04120</name>
</gene>
<keyword evidence="1" id="KW-1133">Transmembrane helix</keyword>
<dbReference type="Pfam" id="PF04240">
    <property type="entry name" value="Caroten_synth"/>
    <property type="match status" value="1"/>
</dbReference>
<dbReference type="InterPro" id="IPR007354">
    <property type="entry name" value="CruF-like"/>
</dbReference>
<dbReference type="STRING" id="1160895.CM19_04120"/>
<accession>A0A031LRX4</accession>
<dbReference type="PANTHER" id="PTHR39419:SF1">
    <property type="entry name" value="SLL0814 PROTEIN"/>
    <property type="match status" value="1"/>
</dbReference>
<keyword evidence="1" id="KW-0812">Transmembrane</keyword>
<dbReference type="Proteomes" id="UP000024332">
    <property type="component" value="Unassembled WGS sequence"/>
</dbReference>
<dbReference type="AlphaFoldDB" id="A0A031LRX4"/>
<name>A0A031LRX4_9CREN</name>
<proteinExistence type="predicted"/>
<feature type="transmembrane region" description="Helical" evidence="1">
    <location>
        <begin position="103"/>
        <end position="120"/>
    </location>
</feature>
<evidence type="ECO:0000313" key="2">
    <source>
        <dbReference type="EMBL" id="EZQ10500.1"/>
    </source>
</evidence>
<evidence type="ECO:0000313" key="3">
    <source>
        <dbReference type="Proteomes" id="UP000024332"/>
    </source>
</evidence>
<feature type="transmembrane region" description="Helical" evidence="1">
    <location>
        <begin position="61"/>
        <end position="83"/>
    </location>
</feature>
<keyword evidence="3" id="KW-1185">Reference proteome</keyword>